<name>A0A4R1S742_HYDET</name>
<gene>
    <name evidence="1" type="ORF">EDC14_100359</name>
</gene>
<dbReference type="SUPFAM" id="SSF53850">
    <property type="entry name" value="Periplasmic binding protein-like II"/>
    <property type="match status" value="1"/>
</dbReference>
<dbReference type="AlphaFoldDB" id="A0A4R1S742"/>
<evidence type="ECO:0000313" key="2">
    <source>
        <dbReference type="Proteomes" id="UP000295008"/>
    </source>
</evidence>
<dbReference type="PANTHER" id="PTHR43649">
    <property type="entry name" value="ARABINOSE-BINDING PROTEIN-RELATED"/>
    <property type="match status" value="1"/>
</dbReference>
<evidence type="ECO:0000313" key="1">
    <source>
        <dbReference type="EMBL" id="TCL75128.1"/>
    </source>
</evidence>
<dbReference type="Proteomes" id="UP000295008">
    <property type="component" value="Unassembled WGS sequence"/>
</dbReference>
<dbReference type="InterPro" id="IPR050490">
    <property type="entry name" value="Bact_solute-bd_prot1"/>
</dbReference>
<keyword evidence="2" id="KW-1185">Reference proteome</keyword>
<dbReference type="EMBL" id="SLUN01000003">
    <property type="protein sequence ID" value="TCL75128.1"/>
    <property type="molecule type" value="Genomic_DNA"/>
</dbReference>
<proteinExistence type="predicted"/>
<dbReference type="RefSeq" id="WP_132012816.1">
    <property type="nucleotide sequence ID" value="NZ_SLUN01000003.1"/>
</dbReference>
<comment type="caution">
    <text evidence="1">The sequence shown here is derived from an EMBL/GenBank/DDBJ whole genome shotgun (WGS) entry which is preliminary data.</text>
</comment>
<protein>
    <submittedName>
        <fullName evidence="1">Carbohydrate ABC transporter substrate-binding protein (CUT1 family)</fullName>
    </submittedName>
</protein>
<accession>A0A4R1S742</accession>
<reference evidence="1 2" key="1">
    <citation type="submission" date="2019-03" db="EMBL/GenBank/DDBJ databases">
        <title>Genomic Encyclopedia of Type Strains, Phase IV (KMG-IV): sequencing the most valuable type-strain genomes for metagenomic binning, comparative biology and taxonomic classification.</title>
        <authorList>
            <person name="Goeker M."/>
        </authorList>
    </citation>
    <scope>NUCLEOTIDE SEQUENCE [LARGE SCALE GENOMIC DNA]</scope>
    <source>
        <strain evidence="1 2">LX-B</strain>
    </source>
</reference>
<dbReference type="Pfam" id="PF01547">
    <property type="entry name" value="SBP_bac_1"/>
    <property type="match status" value="1"/>
</dbReference>
<organism evidence="1 2">
    <name type="scientific">Hydrogenispora ethanolica</name>
    <dbReference type="NCBI Taxonomy" id="1082276"/>
    <lineage>
        <taxon>Bacteria</taxon>
        <taxon>Bacillati</taxon>
        <taxon>Bacillota</taxon>
        <taxon>Hydrogenispora</taxon>
    </lineage>
</organism>
<sequence length="428" mass="48918">MRKFLLVLLVMALMVGAFGTVYGAKKNVTLTFGAHQAGVPISGVDQKIAKVFEKETGIKIDFQIVPDAQWRDLLKVKLASGEAPDIFLVDADPFSLNDRIHPAENCIDLSKEKWLSRMDPVFRPSLSYKGKVYGLSIFPGVKIWVYYYDKALFKKLNLQPPKNYAEFKKVCQTVKDAGVVPVYEALANGWHQVLPLFEIGATYEKHHPKLYDRLNTNKVKVTEIPELAKTLGQLKEFADLGFYNKDFMTANYDDGFKVIAEGKAAMFMAGKGWREQLDSLYPGKAENIGFFIMPWCDNQILNVNPAGNARFGYKKSKHVKEILQYFRFLTRHDILQMRQDLDPQTPELNWPEIKTRYPADFQALLTNSPKGTVMQYGVKYIDSQWMDVGKDIEAMYAGALTPKQVVENIQKRRVEQATLQKDPYWTKK</sequence>
<dbReference type="InterPro" id="IPR006059">
    <property type="entry name" value="SBP"/>
</dbReference>
<dbReference type="Gene3D" id="3.40.190.10">
    <property type="entry name" value="Periplasmic binding protein-like II"/>
    <property type="match status" value="2"/>
</dbReference>
<dbReference type="OrthoDB" id="9798191at2"/>